<dbReference type="Proteomes" id="UP000464658">
    <property type="component" value="Chromosome"/>
</dbReference>
<dbReference type="Gene3D" id="3.40.50.850">
    <property type="entry name" value="Isochorismatase-like"/>
    <property type="match status" value="1"/>
</dbReference>
<dbReference type="EMBL" id="AP021906">
    <property type="protein sequence ID" value="BBP86430.1"/>
    <property type="molecule type" value="Genomic_DNA"/>
</dbReference>
<evidence type="ECO:0000313" key="2">
    <source>
        <dbReference type="Proteomes" id="UP000464658"/>
    </source>
</evidence>
<proteinExistence type="predicted"/>
<name>A0A5S9LYD3_BACIA</name>
<organism evidence="1 2">
    <name type="scientific">Bacillus safensis</name>
    <dbReference type="NCBI Taxonomy" id="561879"/>
    <lineage>
        <taxon>Bacteria</taxon>
        <taxon>Bacillati</taxon>
        <taxon>Bacillota</taxon>
        <taxon>Bacilli</taxon>
        <taxon>Bacillales</taxon>
        <taxon>Bacillaceae</taxon>
        <taxon>Bacillus</taxon>
    </lineage>
</organism>
<reference evidence="1 2" key="1">
    <citation type="submission" date="2019-12" db="EMBL/GenBank/DDBJ databases">
        <title>Full genome sequence of a Bacillus safensis strain isolated from commercially available natto in Indonesia.</title>
        <authorList>
            <person name="Yoshida M."/>
            <person name="Uomi M."/>
            <person name="Waturangi D."/>
            <person name="Ekaputri J.J."/>
            <person name="Setiamarga D.H.E."/>
        </authorList>
    </citation>
    <scope>NUCLEOTIDE SEQUENCE [LARGE SCALE GENOMIC DNA]</scope>
    <source>
        <strain evidence="1 2">IDN1</strain>
    </source>
</reference>
<protein>
    <submittedName>
        <fullName evidence="1">Uncharacterized protein</fullName>
    </submittedName>
</protein>
<accession>A0A5S9LYD3</accession>
<dbReference type="AlphaFoldDB" id="A0A5S9LYD3"/>
<dbReference type="InterPro" id="IPR036380">
    <property type="entry name" value="Isochorismatase-like_sf"/>
</dbReference>
<dbReference type="SUPFAM" id="SSF52499">
    <property type="entry name" value="Isochorismatase-like hydrolases"/>
    <property type="match status" value="1"/>
</dbReference>
<gene>
    <name evidence="1" type="ORF">BsIDN1_00480</name>
</gene>
<sequence length="88" mass="10525">MSKHQKALLIIDMINDFDFEMGHVLAEKKKEQMTNKILALKQHAFKENWPIIYINDHYGLWKADIQAVLETCKKTKKKRSYFRENDTI</sequence>
<evidence type="ECO:0000313" key="1">
    <source>
        <dbReference type="EMBL" id="BBP86430.1"/>
    </source>
</evidence>